<feature type="region of interest" description="Disordered" evidence="1">
    <location>
        <begin position="145"/>
        <end position="176"/>
    </location>
</feature>
<gene>
    <name evidence="2" type="ORF">PVL29_007735</name>
</gene>
<keyword evidence="3" id="KW-1185">Reference proteome</keyword>
<evidence type="ECO:0000256" key="1">
    <source>
        <dbReference type="SAM" id="MobiDB-lite"/>
    </source>
</evidence>
<dbReference type="AlphaFoldDB" id="A0AA39A2N2"/>
<evidence type="ECO:0000313" key="3">
    <source>
        <dbReference type="Proteomes" id="UP001168098"/>
    </source>
</evidence>
<proteinExistence type="predicted"/>
<accession>A0AA39A2N2</accession>
<evidence type="ECO:0000313" key="2">
    <source>
        <dbReference type="EMBL" id="KAJ9698804.1"/>
    </source>
</evidence>
<name>A0AA39A2N2_VITRO</name>
<reference evidence="2 3" key="1">
    <citation type="journal article" date="2023" name="BMC Biotechnol.">
        <title>Vitis rotundifolia cv Carlos genome sequencing.</title>
        <authorList>
            <person name="Huff M."/>
            <person name="Hulse-Kemp A."/>
            <person name="Scheffler B."/>
            <person name="Youngblood R."/>
            <person name="Simpson S."/>
            <person name="Babiker E."/>
            <person name="Staton M."/>
        </authorList>
    </citation>
    <scope>NUCLEOTIDE SEQUENCE [LARGE SCALE GENOMIC DNA]</scope>
    <source>
        <tissue evidence="2">Leaf</tissue>
    </source>
</reference>
<dbReference type="Proteomes" id="UP001168098">
    <property type="component" value="Unassembled WGS sequence"/>
</dbReference>
<dbReference type="EMBL" id="JARBHA010000006">
    <property type="protein sequence ID" value="KAJ9698804.1"/>
    <property type="molecule type" value="Genomic_DNA"/>
</dbReference>
<comment type="caution">
    <text evidence="2">The sequence shown here is derived from an EMBL/GenBank/DDBJ whole genome shotgun (WGS) entry which is preliminary data.</text>
</comment>
<sequence length="228" mass="26087">MLERTPCFTDPEPPPTKLSDFFPPTIRLSPNMGGDPSFFVTARLPFGTPESAIARIQPLQECTPRETAEVVVTGVRSLMWQRDLLHKRLEVAEGMRAFISHRMSHAEELRVKLEQVEGELAAAQKVAAEGVEALRRAEEERDALQMEDERLRKESEEAERLRKERESMEAKFQESEQENVHLKKEIEELWSDEMYFVGYRCCLKKNGITHDIPSFHSDDEDDPAGGSS</sequence>
<organism evidence="2 3">
    <name type="scientific">Vitis rotundifolia</name>
    <name type="common">Muscadine grape</name>
    <dbReference type="NCBI Taxonomy" id="103349"/>
    <lineage>
        <taxon>Eukaryota</taxon>
        <taxon>Viridiplantae</taxon>
        <taxon>Streptophyta</taxon>
        <taxon>Embryophyta</taxon>
        <taxon>Tracheophyta</taxon>
        <taxon>Spermatophyta</taxon>
        <taxon>Magnoliopsida</taxon>
        <taxon>eudicotyledons</taxon>
        <taxon>Gunneridae</taxon>
        <taxon>Pentapetalae</taxon>
        <taxon>rosids</taxon>
        <taxon>Vitales</taxon>
        <taxon>Vitaceae</taxon>
        <taxon>Viteae</taxon>
        <taxon>Vitis</taxon>
    </lineage>
</organism>
<protein>
    <submittedName>
        <fullName evidence="2">Uncharacterized protein</fullName>
    </submittedName>
</protein>